<keyword evidence="8" id="KW-1015">Disulfide bond</keyword>
<dbReference type="InterPro" id="IPR000997">
    <property type="entry name" value="Cholinesterase"/>
</dbReference>
<feature type="active site" description="Acyl-ester intermediate" evidence="13">
    <location>
        <position position="317"/>
    </location>
</feature>
<keyword evidence="17" id="KW-1185">Reference proteome</keyword>
<evidence type="ECO:0000256" key="4">
    <source>
        <dbReference type="ARBA" id="ARBA00022487"/>
    </source>
</evidence>
<proteinExistence type="inferred from homology"/>
<evidence type="ECO:0000256" key="9">
    <source>
        <dbReference type="ARBA" id="ARBA00023180"/>
    </source>
</evidence>
<accession>A0A9Q0MMY4</accession>
<comment type="catalytic activity">
    <reaction evidence="12">
        <text>acetylcholine + H2O = choline + acetate + H(+)</text>
        <dbReference type="Rhea" id="RHEA:17561"/>
        <dbReference type="ChEBI" id="CHEBI:15354"/>
        <dbReference type="ChEBI" id="CHEBI:15355"/>
        <dbReference type="ChEBI" id="CHEBI:15377"/>
        <dbReference type="ChEBI" id="CHEBI:15378"/>
        <dbReference type="ChEBI" id="CHEBI:30089"/>
        <dbReference type="EC" id="3.1.1.7"/>
    </reaction>
</comment>
<name>A0A9Q0MMY4_9DIPT</name>
<feature type="domain" description="Carboxylesterase type B" evidence="15">
    <location>
        <begin position="123"/>
        <end position="658"/>
    </location>
</feature>
<evidence type="ECO:0000256" key="11">
    <source>
        <dbReference type="ARBA" id="ARBA00037263"/>
    </source>
</evidence>
<dbReference type="Proteomes" id="UP001151699">
    <property type="component" value="Chromosome C"/>
</dbReference>
<keyword evidence="5" id="KW-0378">Hydrolase</keyword>
<organism evidence="16 17">
    <name type="scientific">Pseudolycoriella hygida</name>
    <dbReference type="NCBI Taxonomy" id="35572"/>
    <lineage>
        <taxon>Eukaryota</taxon>
        <taxon>Metazoa</taxon>
        <taxon>Ecdysozoa</taxon>
        <taxon>Arthropoda</taxon>
        <taxon>Hexapoda</taxon>
        <taxon>Insecta</taxon>
        <taxon>Pterygota</taxon>
        <taxon>Neoptera</taxon>
        <taxon>Endopterygota</taxon>
        <taxon>Diptera</taxon>
        <taxon>Nematocera</taxon>
        <taxon>Sciaroidea</taxon>
        <taxon>Sciaridae</taxon>
        <taxon>Pseudolycoriella</taxon>
    </lineage>
</organism>
<dbReference type="PROSITE" id="PS00122">
    <property type="entry name" value="CARBOXYLESTERASE_B_1"/>
    <property type="match status" value="1"/>
</dbReference>
<keyword evidence="6" id="KW-0531">Neurotransmitter degradation</keyword>
<dbReference type="Gene3D" id="3.40.50.1820">
    <property type="entry name" value="alpha/beta hydrolase"/>
    <property type="match status" value="1"/>
</dbReference>
<dbReference type="GO" id="GO:0045202">
    <property type="term" value="C:synapse"/>
    <property type="evidence" value="ECO:0007669"/>
    <property type="project" value="UniProtKB-SubCell"/>
</dbReference>
<dbReference type="AlphaFoldDB" id="A0A9Q0MMY4"/>
<dbReference type="PANTHER" id="PTHR43918:SF12">
    <property type="entry name" value="ACETYLCHOLINESTERASE 1"/>
    <property type="match status" value="1"/>
</dbReference>
<feature type="active site" description="Charge relay system" evidence="13">
    <location>
        <position position="460"/>
    </location>
</feature>
<dbReference type="InterPro" id="IPR002018">
    <property type="entry name" value="CarbesteraseB"/>
</dbReference>
<evidence type="ECO:0000256" key="7">
    <source>
        <dbReference type="ARBA" id="ARBA00023018"/>
    </source>
</evidence>
<evidence type="ECO:0000256" key="10">
    <source>
        <dbReference type="ARBA" id="ARBA00034103"/>
    </source>
</evidence>
<keyword evidence="9" id="KW-0325">Glycoprotein</keyword>
<dbReference type="GO" id="GO:0003990">
    <property type="term" value="F:acetylcholinesterase activity"/>
    <property type="evidence" value="ECO:0007669"/>
    <property type="project" value="UniProtKB-EC"/>
</dbReference>
<evidence type="ECO:0000313" key="16">
    <source>
        <dbReference type="EMBL" id="KAJ6634832.1"/>
    </source>
</evidence>
<comment type="function">
    <text evidence="11">Rapidly hydrolyzes choline released into the synapse.</text>
</comment>
<dbReference type="InterPro" id="IPR019826">
    <property type="entry name" value="Carboxylesterase_B_AS"/>
</dbReference>
<keyword evidence="4" id="KW-0719">Serine esterase</keyword>
<dbReference type="PANTHER" id="PTHR43918">
    <property type="entry name" value="ACETYLCHOLINESTERASE"/>
    <property type="match status" value="1"/>
</dbReference>
<evidence type="ECO:0000256" key="6">
    <source>
        <dbReference type="ARBA" id="ARBA00022867"/>
    </source>
</evidence>
<dbReference type="EC" id="3.1.1.7" evidence="2"/>
<dbReference type="GO" id="GO:0019695">
    <property type="term" value="P:choline metabolic process"/>
    <property type="evidence" value="ECO:0007669"/>
    <property type="project" value="TreeGrafter"/>
</dbReference>
<evidence type="ECO:0000256" key="5">
    <source>
        <dbReference type="ARBA" id="ARBA00022801"/>
    </source>
</evidence>
<dbReference type="FunFam" id="3.40.50.1820:FF:000029">
    <property type="entry name" value="Acetylcholinesterase"/>
    <property type="match status" value="1"/>
</dbReference>
<dbReference type="InterPro" id="IPR050654">
    <property type="entry name" value="AChE-related_enzymes"/>
</dbReference>
<evidence type="ECO:0000256" key="3">
    <source>
        <dbReference type="ARBA" id="ARBA00020419"/>
    </source>
</evidence>
<feature type="active site" description="Charge relay system" evidence="13">
    <location>
        <position position="574"/>
    </location>
</feature>
<comment type="subcellular location">
    <subcellularLocation>
        <location evidence="10">Synapse</location>
    </subcellularLocation>
</comment>
<keyword evidence="7" id="KW-0770">Synapse</keyword>
<dbReference type="GO" id="GO:0006581">
    <property type="term" value="P:acetylcholine catabolic process"/>
    <property type="evidence" value="ECO:0007669"/>
    <property type="project" value="TreeGrafter"/>
</dbReference>
<evidence type="ECO:0000256" key="14">
    <source>
        <dbReference type="SAM" id="MobiDB-lite"/>
    </source>
</evidence>
<dbReference type="PROSITE" id="PS00941">
    <property type="entry name" value="CARBOXYLESTERASE_B_2"/>
    <property type="match status" value="1"/>
</dbReference>
<reference evidence="16" key="1">
    <citation type="submission" date="2022-07" db="EMBL/GenBank/DDBJ databases">
        <authorList>
            <person name="Trinca V."/>
            <person name="Uliana J.V.C."/>
            <person name="Torres T.T."/>
            <person name="Ward R.J."/>
            <person name="Monesi N."/>
        </authorList>
    </citation>
    <scope>NUCLEOTIDE SEQUENCE</scope>
    <source>
        <strain evidence="16">HSMRA1968</strain>
        <tissue evidence="16">Whole embryos</tissue>
    </source>
</reference>
<evidence type="ECO:0000256" key="2">
    <source>
        <dbReference type="ARBA" id="ARBA00013276"/>
    </source>
</evidence>
<dbReference type="SUPFAM" id="SSF53474">
    <property type="entry name" value="alpha/beta-Hydrolases"/>
    <property type="match status" value="1"/>
</dbReference>
<gene>
    <name evidence="16" type="primary">ACHE1</name>
    <name evidence="16" type="ORF">Bhyg_13412</name>
</gene>
<dbReference type="EMBL" id="WJQU01000004">
    <property type="protein sequence ID" value="KAJ6634832.1"/>
    <property type="molecule type" value="Genomic_DNA"/>
</dbReference>
<sequence length="707" mass="80031">MEKPSGHYRFGLIPRPIRLRQLLLCTIGMLGVFDRILVECRHRELDNAQIQLGQKHNSQSSSVPNDDDAFFTPYLGHGEAVRVLDAELGTLEMQKFRDTKPTTRRRGVSRRESSHDPDDDDPLIITTDKGKIRGTELTASSGRKVDAWLGIPYAQPPIGQLRYRHPRPVERWTGVRNATTPSNSCVQIVDVVFGDFPGATMWNPNTPLSEDCLYVNVVVPRPRPKNAPVMLWIFGGGFYSGTATLAVYDHKTLADEENVIVVSMQYRVASLGFLYLGTPDAPGNAGLFDQNLALRWVRDNIHRFGGDPNRVTLFGESAGAVSVSMHLLSALSRDLFQRAILQSGSPTAPWALISREEAILRALRLAEAVDCPHDRHKLTETVECLRTKDAKELVDNEWGTLGKNCSLQIKLLLIKVDIGICEFPFVPVVDGAFLDETPQKSLAHGRFKKTDILTGSNTEEGYYFIIYYLTELLRKEEGVKVSREEFYQAVKELNPYVNNPVRQAIIFEYTDWIEPDNVHSNRDALDKMVGDLHFTCNVNEFANRYAKEGLNVYMYLYTHRTKSNPWPRWTGVMHGDEINYIFGEPLNSNFSYTEEEKDFSRKIMRYWSNFAKYGDPNGPSPDVKVWPKHTAVGKHYLELGINTTNVARGPRLRQCAFWKEYLPQLIQATTQASANPTSEPCANSGALHGNSLLLLIISFLFYRFICF</sequence>
<comment type="similarity">
    <text evidence="1">Belongs to the type-B carboxylesterase/lipase family.</text>
</comment>
<evidence type="ECO:0000259" key="15">
    <source>
        <dbReference type="Pfam" id="PF00135"/>
    </source>
</evidence>
<dbReference type="OrthoDB" id="9000293at2759"/>
<evidence type="ECO:0000256" key="1">
    <source>
        <dbReference type="ARBA" id="ARBA00005964"/>
    </source>
</evidence>
<evidence type="ECO:0000256" key="8">
    <source>
        <dbReference type="ARBA" id="ARBA00023157"/>
    </source>
</evidence>
<dbReference type="Pfam" id="PF00135">
    <property type="entry name" value="COesterase"/>
    <property type="match status" value="1"/>
</dbReference>
<dbReference type="GO" id="GO:0005615">
    <property type="term" value="C:extracellular space"/>
    <property type="evidence" value="ECO:0007669"/>
    <property type="project" value="TreeGrafter"/>
</dbReference>
<evidence type="ECO:0000256" key="13">
    <source>
        <dbReference type="PIRSR" id="PIRSR600997-1"/>
    </source>
</evidence>
<comment type="caution">
    <text evidence="16">The sequence shown here is derived from an EMBL/GenBank/DDBJ whole genome shotgun (WGS) entry which is preliminary data.</text>
</comment>
<evidence type="ECO:0000313" key="17">
    <source>
        <dbReference type="Proteomes" id="UP001151699"/>
    </source>
</evidence>
<feature type="region of interest" description="Disordered" evidence="14">
    <location>
        <begin position="94"/>
        <end position="132"/>
    </location>
</feature>
<dbReference type="GO" id="GO:0005886">
    <property type="term" value="C:plasma membrane"/>
    <property type="evidence" value="ECO:0007669"/>
    <property type="project" value="TreeGrafter"/>
</dbReference>
<dbReference type="InterPro" id="IPR029058">
    <property type="entry name" value="AB_hydrolase_fold"/>
</dbReference>
<dbReference type="PRINTS" id="PR00878">
    <property type="entry name" value="CHOLNESTRASE"/>
</dbReference>
<dbReference type="CDD" id="cd00312">
    <property type="entry name" value="Esterase_lipase"/>
    <property type="match status" value="1"/>
</dbReference>
<evidence type="ECO:0000256" key="12">
    <source>
        <dbReference type="ARBA" id="ARBA00048484"/>
    </source>
</evidence>
<dbReference type="InterPro" id="IPR019819">
    <property type="entry name" value="Carboxylesterase_B_CS"/>
</dbReference>
<protein>
    <recommendedName>
        <fullName evidence="3">Acetylcholinesterase</fullName>
        <ecNumber evidence="2">3.1.1.7</ecNumber>
    </recommendedName>
</protein>